<organism evidence="5 6">
    <name type="scientific">Microbacterium stercoris</name>
    <dbReference type="NCBI Taxonomy" id="2820289"/>
    <lineage>
        <taxon>Bacteria</taxon>
        <taxon>Bacillati</taxon>
        <taxon>Actinomycetota</taxon>
        <taxon>Actinomycetes</taxon>
        <taxon>Micrococcales</taxon>
        <taxon>Microbacteriaceae</taxon>
        <taxon>Microbacterium</taxon>
    </lineage>
</organism>
<evidence type="ECO:0000256" key="3">
    <source>
        <dbReference type="SAM" id="Phobius"/>
    </source>
</evidence>
<dbReference type="Proteomes" id="UP000680132">
    <property type="component" value="Unassembled WGS sequence"/>
</dbReference>
<keyword evidence="3" id="KW-0472">Membrane</keyword>
<dbReference type="Pfam" id="PF03816">
    <property type="entry name" value="LytR_cpsA_psr"/>
    <property type="match status" value="1"/>
</dbReference>
<sequence>MARRGVNRRVTARHARLPRERRGMRRLVRGMGIGLAVLLVAGIGTVVYGYWDLSRTFTENAQQLDGQDVNPPDIGALVGTEGVDLLLVGLDICEWASHERHVGRCPQERSAYDEDGRDLQTAHNDVNLLVRISPEPRRVTVTAFPRDLMVPIPSCTNQKGESRAATSHTMLNEAYGRGELNCVAQTLNALVTPFGADLAIDYAASVTWNGVVEITNALGGVDICVAEEIFDPDAGGLHLEPGPHTLVGEQALQFLRMRKTLPTGSDLARISNQQIYMSALVRKLTDQGTLSDPGLLLSLARTALSNIDPSTELTDPFTLVQLAMAAKDVPTSDYVFLQVPATDDPLDPDRVVPIDAEVEKLFTAIAANVPISPTGTYFDPDANAGANPDPPVAPSGTPAPGASAAPPPPAPEVLGRNATDTTCAG</sequence>
<dbReference type="AlphaFoldDB" id="A0A939QGN2"/>
<evidence type="ECO:0000256" key="1">
    <source>
        <dbReference type="ARBA" id="ARBA00006068"/>
    </source>
</evidence>
<feature type="transmembrane region" description="Helical" evidence="3">
    <location>
        <begin position="27"/>
        <end position="51"/>
    </location>
</feature>
<comment type="similarity">
    <text evidence="1">Belongs to the LytR/CpsA/Psr (LCP) family.</text>
</comment>
<evidence type="ECO:0000313" key="5">
    <source>
        <dbReference type="EMBL" id="MBO3662599.1"/>
    </source>
</evidence>
<accession>A0A939QGN2</accession>
<dbReference type="PANTHER" id="PTHR33392">
    <property type="entry name" value="POLYISOPRENYL-TEICHOIC ACID--PEPTIDOGLYCAN TEICHOIC ACID TRANSFERASE TAGU"/>
    <property type="match status" value="1"/>
</dbReference>
<proteinExistence type="inferred from homology"/>
<protein>
    <submittedName>
        <fullName evidence="5">LCP family protein</fullName>
    </submittedName>
</protein>
<feature type="region of interest" description="Disordered" evidence="2">
    <location>
        <begin position="378"/>
        <end position="425"/>
    </location>
</feature>
<comment type="caution">
    <text evidence="5">The sequence shown here is derived from an EMBL/GenBank/DDBJ whole genome shotgun (WGS) entry which is preliminary data.</text>
</comment>
<feature type="domain" description="Cell envelope-related transcriptional attenuator" evidence="4">
    <location>
        <begin position="123"/>
        <end position="285"/>
    </location>
</feature>
<dbReference type="RefSeq" id="WP_208500257.1">
    <property type="nucleotide sequence ID" value="NZ_JAGFOA010000001.1"/>
</dbReference>
<dbReference type="PANTHER" id="PTHR33392:SF6">
    <property type="entry name" value="POLYISOPRENYL-TEICHOIC ACID--PEPTIDOGLYCAN TEICHOIC ACID TRANSFERASE TAGU"/>
    <property type="match status" value="1"/>
</dbReference>
<keyword evidence="3" id="KW-0812">Transmembrane</keyword>
<dbReference type="EMBL" id="JAGFOA010000001">
    <property type="protein sequence ID" value="MBO3662599.1"/>
    <property type="molecule type" value="Genomic_DNA"/>
</dbReference>
<dbReference type="InterPro" id="IPR050922">
    <property type="entry name" value="LytR/CpsA/Psr_CW_biosynth"/>
</dbReference>
<reference evidence="5" key="1">
    <citation type="submission" date="2021-03" db="EMBL/GenBank/DDBJ databases">
        <title>Microbacterium sp. nov., a novel actinobacterium isolated from cow dung.</title>
        <authorList>
            <person name="Zhang L."/>
        </authorList>
    </citation>
    <scope>NUCLEOTIDE SEQUENCE</scope>
    <source>
        <strain evidence="5">NEAU-LLB</strain>
    </source>
</reference>
<keyword evidence="3" id="KW-1133">Transmembrane helix</keyword>
<dbReference type="Gene3D" id="3.40.630.190">
    <property type="entry name" value="LCP protein"/>
    <property type="match status" value="1"/>
</dbReference>
<evidence type="ECO:0000313" key="6">
    <source>
        <dbReference type="Proteomes" id="UP000680132"/>
    </source>
</evidence>
<dbReference type="InterPro" id="IPR004474">
    <property type="entry name" value="LytR_CpsA_psr"/>
</dbReference>
<name>A0A939QGN2_9MICO</name>
<evidence type="ECO:0000259" key="4">
    <source>
        <dbReference type="Pfam" id="PF03816"/>
    </source>
</evidence>
<gene>
    <name evidence="5" type="ORF">J5V96_03635</name>
</gene>
<feature type="compositionally biased region" description="Low complexity" evidence="2">
    <location>
        <begin position="394"/>
        <end position="404"/>
    </location>
</feature>
<keyword evidence="6" id="KW-1185">Reference proteome</keyword>
<dbReference type="NCBIfam" id="TIGR00350">
    <property type="entry name" value="lytR_cpsA_psr"/>
    <property type="match status" value="1"/>
</dbReference>
<evidence type="ECO:0000256" key="2">
    <source>
        <dbReference type="SAM" id="MobiDB-lite"/>
    </source>
</evidence>